<reference evidence="1 2" key="1">
    <citation type="submission" date="2014-04" db="EMBL/GenBank/DDBJ databases">
        <title>Genome assembly of Hyalangium minutum DSM 14724.</title>
        <authorList>
            <person name="Sharma G."/>
            <person name="Subramanian S."/>
        </authorList>
    </citation>
    <scope>NUCLEOTIDE SEQUENCE [LARGE SCALE GENOMIC DNA]</scope>
    <source>
        <strain evidence="1 2">DSM 14724</strain>
    </source>
</reference>
<gene>
    <name evidence="1" type="ORF">DB31_0965</name>
</gene>
<dbReference type="EMBL" id="JMCB01000010">
    <property type="protein sequence ID" value="KFE66492.1"/>
    <property type="molecule type" value="Genomic_DNA"/>
</dbReference>
<sequence>MTHASAVIAGGSSAAPTTTAAVASILGRSVPALLALLENDNAVGELEEQLVECARLAERQVNSQFFGNRSPTRQECGEEVFADGCAVPISRAMYLGELKHTVAFQCAQQVLEQLWPAPFSIQQRYRYYPNAKFLEPVSKQEVARLIAQGCTRELWRTIEPDIVLHVDRSSLLRSVLTLDFKFPCPETNEPRWTRYREDSAYFGRTQGEIYKEALGGEAWIISPQGGMAR</sequence>
<keyword evidence="2" id="KW-1185">Reference proteome</keyword>
<protein>
    <submittedName>
        <fullName evidence="1">Uncharacterized protein</fullName>
    </submittedName>
</protein>
<name>A0A085WFM9_9BACT</name>
<comment type="caution">
    <text evidence="1">The sequence shown here is derived from an EMBL/GenBank/DDBJ whole genome shotgun (WGS) entry which is preliminary data.</text>
</comment>
<evidence type="ECO:0000313" key="1">
    <source>
        <dbReference type="EMBL" id="KFE66492.1"/>
    </source>
</evidence>
<organism evidence="1 2">
    <name type="scientific">Hyalangium minutum</name>
    <dbReference type="NCBI Taxonomy" id="394096"/>
    <lineage>
        <taxon>Bacteria</taxon>
        <taxon>Pseudomonadati</taxon>
        <taxon>Myxococcota</taxon>
        <taxon>Myxococcia</taxon>
        <taxon>Myxococcales</taxon>
        <taxon>Cystobacterineae</taxon>
        <taxon>Archangiaceae</taxon>
        <taxon>Hyalangium</taxon>
    </lineage>
</organism>
<evidence type="ECO:0000313" key="2">
    <source>
        <dbReference type="Proteomes" id="UP000028725"/>
    </source>
</evidence>
<dbReference type="STRING" id="394096.DB31_0965"/>
<dbReference type="AlphaFoldDB" id="A0A085WFM9"/>
<dbReference type="Proteomes" id="UP000028725">
    <property type="component" value="Unassembled WGS sequence"/>
</dbReference>
<accession>A0A085WFM9</accession>
<proteinExistence type="predicted"/>